<evidence type="ECO:0000313" key="1">
    <source>
        <dbReference type="EMBL" id="KRY53634.1"/>
    </source>
</evidence>
<gene>
    <name evidence="1" type="ORF">T03_16708</name>
</gene>
<protein>
    <submittedName>
        <fullName evidence="1">Uncharacterized protein</fullName>
    </submittedName>
</protein>
<accession>A0A0V1CWX6</accession>
<organism evidence="1 2">
    <name type="scientific">Trichinella britovi</name>
    <name type="common">Parasitic roundworm</name>
    <dbReference type="NCBI Taxonomy" id="45882"/>
    <lineage>
        <taxon>Eukaryota</taxon>
        <taxon>Metazoa</taxon>
        <taxon>Ecdysozoa</taxon>
        <taxon>Nematoda</taxon>
        <taxon>Enoplea</taxon>
        <taxon>Dorylaimia</taxon>
        <taxon>Trichinellida</taxon>
        <taxon>Trichinellidae</taxon>
        <taxon>Trichinella</taxon>
    </lineage>
</organism>
<name>A0A0V1CWX6_TRIBR</name>
<evidence type="ECO:0000313" key="2">
    <source>
        <dbReference type="Proteomes" id="UP000054653"/>
    </source>
</evidence>
<comment type="caution">
    <text evidence="1">The sequence shown here is derived from an EMBL/GenBank/DDBJ whole genome shotgun (WGS) entry which is preliminary data.</text>
</comment>
<proteinExistence type="predicted"/>
<dbReference type="Proteomes" id="UP000054653">
    <property type="component" value="Unassembled WGS sequence"/>
</dbReference>
<dbReference type="EMBL" id="JYDI01000082">
    <property type="protein sequence ID" value="KRY53634.1"/>
    <property type="molecule type" value="Genomic_DNA"/>
</dbReference>
<sequence length="128" mass="14951">MKNELFIVFPTKHLLLPNTKTCKLSMVDCFPTKYIGSVKKKGRDSTIWSITITASDNIYPLRKTQNIFKRQLSLAEKEQNSAITMKTKLDFRLDGAKIREMSICHLNFPAWDCCTRIQWCEYLPIRQC</sequence>
<reference evidence="1 2" key="1">
    <citation type="submission" date="2015-01" db="EMBL/GenBank/DDBJ databases">
        <title>Evolution of Trichinella species and genotypes.</title>
        <authorList>
            <person name="Korhonen P.K."/>
            <person name="Edoardo P."/>
            <person name="Giuseppe L.R."/>
            <person name="Gasser R.B."/>
        </authorList>
    </citation>
    <scope>NUCLEOTIDE SEQUENCE [LARGE SCALE GENOMIC DNA]</scope>
    <source>
        <strain evidence="1">ISS120</strain>
    </source>
</reference>
<keyword evidence="2" id="KW-1185">Reference proteome</keyword>
<dbReference type="AlphaFoldDB" id="A0A0V1CWX6"/>